<dbReference type="AlphaFoldDB" id="A0A150Q9J8"/>
<accession>A0A150Q9J8</accession>
<comment type="caution">
    <text evidence="2">The sequence shown here is derived from an EMBL/GenBank/DDBJ whole genome shotgun (WGS) entry which is preliminary data.</text>
</comment>
<evidence type="ECO:0000256" key="1">
    <source>
        <dbReference type="SAM" id="MobiDB-lite"/>
    </source>
</evidence>
<dbReference type="EMBL" id="JELX01000507">
    <property type="protein sequence ID" value="KYF64667.1"/>
    <property type="molecule type" value="Genomic_DNA"/>
</dbReference>
<evidence type="ECO:0000313" key="2">
    <source>
        <dbReference type="EMBL" id="KYF64667.1"/>
    </source>
</evidence>
<protein>
    <submittedName>
        <fullName evidence="2">Uncharacterized protein</fullName>
    </submittedName>
</protein>
<reference evidence="2 3" key="1">
    <citation type="submission" date="2014-02" db="EMBL/GenBank/DDBJ databases">
        <title>The small core and large imbalanced accessory genome model reveals a collaborative survival strategy of Sorangium cellulosum strains in nature.</title>
        <authorList>
            <person name="Han K."/>
            <person name="Peng R."/>
            <person name="Blom J."/>
            <person name="Li Y.-Z."/>
        </authorList>
    </citation>
    <scope>NUCLEOTIDE SEQUENCE [LARGE SCALE GENOMIC DNA]</scope>
    <source>
        <strain evidence="2 3">So0157-18</strain>
    </source>
</reference>
<sequence>MSRYRAFLAAPSERLGREIVDGIDEAAVSAPDAHYVRGVVYGGVERHDRAELHSLLALLGRPFKVSYAILLAYEQAERTATAAMETLRAVRRALWVTPQLDIHIHLANLAWRAHVEEGSLLWSLLSDVGRALLATRESSAQLTHHERIMGFMIPAFYLRLHGNPAEGLGLIDEALFVLPDEDTLRVTRAMLLVDVDPQLGRAALLALQSGKGGRAIAASTPGARLMIWCMLAVGAIDLSTRAFRDARWALVRVPIEALPALVRDREAREVIERAVQWAQGNEEPPDLAPEVITNAYFRQRIQRISAADAGEPGDPEAPAVPGDPAPAAPEASAVA</sequence>
<proteinExistence type="predicted"/>
<organism evidence="2 3">
    <name type="scientific">Sorangium cellulosum</name>
    <name type="common">Polyangium cellulosum</name>
    <dbReference type="NCBI Taxonomy" id="56"/>
    <lineage>
        <taxon>Bacteria</taxon>
        <taxon>Pseudomonadati</taxon>
        <taxon>Myxococcota</taxon>
        <taxon>Polyangia</taxon>
        <taxon>Polyangiales</taxon>
        <taxon>Polyangiaceae</taxon>
        <taxon>Sorangium</taxon>
    </lineage>
</organism>
<dbReference type="Proteomes" id="UP000075604">
    <property type="component" value="Unassembled WGS sequence"/>
</dbReference>
<name>A0A150Q9J8_SORCE</name>
<gene>
    <name evidence="2" type="ORF">BE04_28160</name>
</gene>
<evidence type="ECO:0000313" key="3">
    <source>
        <dbReference type="Proteomes" id="UP000075604"/>
    </source>
</evidence>
<feature type="region of interest" description="Disordered" evidence="1">
    <location>
        <begin position="307"/>
        <end position="335"/>
    </location>
</feature>
<feature type="compositionally biased region" description="Low complexity" evidence="1">
    <location>
        <begin position="307"/>
        <end position="320"/>
    </location>
</feature>